<sequence length="56" mass="6550">MFGRPAQAVQPKPRTAMEKVKFIYQDENIWNVVKSIAFFVVAVKFTREFHGVELIH</sequence>
<evidence type="ECO:0000313" key="1">
    <source>
        <dbReference type="EMBL" id="BAJ88209.1"/>
    </source>
</evidence>
<name>F2CZD8_HORVV</name>
<protein>
    <submittedName>
        <fullName evidence="1">Predicted protein</fullName>
    </submittedName>
</protein>
<proteinExistence type="evidence at transcript level"/>
<dbReference type="AlphaFoldDB" id="F2CZD8"/>
<dbReference type="EMBL" id="AK356994">
    <property type="protein sequence ID" value="BAJ88209.1"/>
    <property type="molecule type" value="mRNA"/>
</dbReference>
<accession>F2CZD8</accession>
<organism evidence="1">
    <name type="scientific">Hordeum vulgare subsp. vulgare</name>
    <name type="common">Domesticated barley</name>
    <dbReference type="NCBI Taxonomy" id="112509"/>
    <lineage>
        <taxon>Eukaryota</taxon>
        <taxon>Viridiplantae</taxon>
        <taxon>Streptophyta</taxon>
        <taxon>Embryophyta</taxon>
        <taxon>Tracheophyta</taxon>
        <taxon>Spermatophyta</taxon>
        <taxon>Magnoliopsida</taxon>
        <taxon>Liliopsida</taxon>
        <taxon>Poales</taxon>
        <taxon>Poaceae</taxon>
        <taxon>BOP clade</taxon>
        <taxon>Pooideae</taxon>
        <taxon>Triticodae</taxon>
        <taxon>Triticeae</taxon>
        <taxon>Hordeinae</taxon>
        <taxon>Hordeum</taxon>
    </lineage>
</organism>
<reference evidence="1" key="1">
    <citation type="journal article" date="2011" name="Plant Physiol.">
        <title>Comprehensive sequence analysis of 24,783 barley full-length cDNAs derived from 12 clone libraries.</title>
        <authorList>
            <person name="Matsumoto T."/>
            <person name="Tanaka T."/>
            <person name="Sakai H."/>
            <person name="Amano N."/>
            <person name="Kanamori H."/>
            <person name="Kurita K."/>
            <person name="Kikuta A."/>
            <person name="Kamiya K."/>
            <person name="Yamamoto M."/>
            <person name="Ikawa H."/>
            <person name="Fujii N."/>
            <person name="Hori K."/>
            <person name="Itoh T."/>
            <person name="Sato K."/>
        </authorList>
    </citation>
    <scope>NUCLEOTIDE SEQUENCE</scope>
    <source>
        <tissue evidence="1">Leaf</tissue>
    </source>
</reference>